<protein>
    <recommendedName>
        <fullName evidence="4">phosphoserine phosphatase</fullName>
        <ecNumber evidence="4">3.1.3.3</ecNumber>
    </recommendedName>
</protein>
<evidence type="ECO:0000256" key="10">
    <source>
        <dbReference type="ARBA" id="ARBA00048138"/>
    </source>
</evidence>
<dbReference type="EMBL" id="WSLF01000001">
    <property type="protein sequence ID" value="KAE9637345.1"/>
    <property type="molecule type" value="Genomic_DNA"/>
</dbReference>
<dbReference type="InterPro" id="IPR036412">
    <property type="entry name" value="HAD-like_sf"/>
</dbReference>
<evidence type="ECO:0000256" key="1">
    <source>
        <dbReference type="ARBA" id="ARBA00001946"/>
    </source>
</evidence>
<keyword evidence="8" id="KW-0460">Magnesium</keyword>
<evidence type="ECO:0000256" key="7">
    <source>
        <dbReference type="ARBA" id="ARBA00022801"/>
    </source>
</evidence>
<dbReference type="PANTHER" id="PTHR43344:SF2">
    <property type="entry name" value="PHOSPHOSERINE PHOSPHATASE"/>
    <property type="match status" value="1"/>
</dbReference>
<proteinExistence type="inferred from homology"/>
<dbReference type="Proteomes" id="UP000483018">
    <property type="component" value="Unassembled WGS sequence"/>
</dbReference>
<evidence type="ECO:0000313" key="12">
    <source>
        <dbReference type="EMBL" id="KAE9637345.1"/>
    </source>
</evidence>
<evidence type="ECO:0000256" key="2">
    <source>
        <dbReference type="ARBA" id="ARBA00005135"/>
    </source>
</evidence>
<gene>
    <name evidence="12" type="ORF">GND95_00145</name>
</gene>
<dbReference type="InterPro" id="IPR023214">
    <property type="entry name" value="HAD_sf"/>
</dbReference>
<dbReference type="AlphaFoldDB" id="A0A7C8LRV9"/>
<dbReference type="GO" id="GO:0036424">
    <property type="term" value="F:L-phosphoserine phosphatase activity"/>
    <property type="evidence" value="ECO:0007669"/>
    <property type="project" value="TreeGrafter"/>
</dbReference>
<dbReference type="GO" id="GO:0006564">
    <property type="term" value="P:L-serine biosynthetic process"/>
    <property type="evidence" value="ECO:0007669"/>
    <property type="project" value="UniProtKB-KW"/>
</dbReference>
<comment type="caution">
    <text evidence="12">The sequence shown here is derived from an EMBL/GenBank/DDBJ whole genome shotgun (WGS) entry which is preliminary data.</text>
</comment>
<dbReference type="GO" id="GO:0000287">
    <property type="term" value="F:magnesium ion binding"/>
    <property type="evidence" value="ECO:0007669"/>
    <property type="project" value="TreeGrafter"/>
</dbReference>
<evidence type="ECO:0000256" key="9">
    <source>
        <dbReference type="ARBA" id="ARBA00023299"/>
    </source>
</evidence>
<evidence type="ECO:0000256" key="11">
    <source>
        <dbReference type="ARBA" id="ARBA00048523"/>
    </source>
</evidence>
<dbReference type="CDD" id="cd02612">
    <property type="entry name" value="HAD_PGPPase"/>
    <property type="match status" value="1"/>
</dbReference>
<keyword evidence="6" id="KW-0479">Metal-binding</keyword>
<sequence>MKTIAAFFDIDGTLYREGLITEMFKKLIRYDIVEPKRWHEEVKPKFIKWDNRIGEYDDYLLEMAEIYINAIQGVDSAIIQFIAKQVVEQKGGRVYTFTRDRISWHKQQNHKVITISGSPIELVKEMSARYDMDDYRGSIYICNNQKYTGEVIPMWDSRSKKKAVDELAKKYNIDLESSYAYGDTAGDLSMLESVGNPYCINPTRELIDLVMNNESLKQRIKIIVERKDMIYYLDSNYFKNKK</sequence>
<dbReference type="InterPro" id="IPR006385">
    <property type="entry name" value="HAD_hydro_SerB1"/>
</dbReference>
<comment type="similarity">
    <text evidence="3">Belongs to the HAD-like hydrolase superfamily. SerB family.</text>
</comment>
<name>A0A7C8LRV9_9FIRM</name>
<dbReference type="Pfam" id="PF12710">
    <property type="entry name" value="HAD"/>
    <property type="match status" value="1"/>
</dbReference>
<evidence type="ECO:0000256" key="8">
    <source>
        <dbReference type="ARBA" id="ARBA00022842"/>
    </source>
</evidence>
<accession>A0A7C8LRV9</accession>
<dbReference type="EC" id="3.1.3.3" evidence="4"/>
<dbReference type="PANTHER" id="PTHR43344">
    <property type="entry name" value="PHOSPHOSERINE PHOSPHATASE"/>
    <property type="match status" value="1"/>
</dbReference>
<evidence type="ECO:0000256" key="3">
    <source>
        <dbReference type="ARBA" id="ARBA00009184"/>
    </source>
</evidence>
<dbReference type="OrthoDB" id="9794212at2"/>
<keyword evidence="5" id="KW-0028">Amino-acid biosynthesis</keyword>
<evidence type="ECO:0000256" key="4">
    <source>
        <dbReference type="ARBA" id="ARBA00012640"/>
    </source>
</evidence>
<organism evidence="12 13">
    <name type="scientific">Defluviitalea raffinosedens</name>
    <dbReference type="NCBI Taxonomy" id="1450156"/>
    <lineage>
        <taxon>Bacteria</taxon>
        <taxon>Bacillati</taxon>
        <taxon>Bacillota</taxon>
        <taxon>Clostridia</taxon>
        <taxon>Lachnospirales</taxon>
        <taxon>Defluviitaleaceae</taxon>
        <taxon>Defluviitalea</taxon>
    </lineage>
</organism>
<dbReference type="InterPro" id="IPR050582">
    <property type="entry name" value="HAD-like_SerB"/>
</dbReference>
<dbReference type="SUPFAM" id="SSF56784">
    <property type="entry name" value="HAD-like"/>
    <property type="match status" value="1"/>
</dbReference>
<keyword evidence="9" id="KW-0718">Serine biosynthesis</keyword>
<keyword evidence="7 12" id="KW-0378">Hydrolase</keyword>
<reference evidence="12 13" key="1">
    <citation type="submission" date="2019-12" db="EMBL/GenBank/DDBJ databases">
        <title>Defluviitalea raffinosedens, isolated from a biogas fermenter, genome sequencing and characterization.</title>
        <authorList>
            <person name="Rettenmaier R."/>
            <person name="Schneider M."/>
            <person name="Neuhaus K."/>
            <person name="Liebl W."/>
            <person name="Zverlov V."/>
        </authorList>
    </citation>
    <scope>NUCLEOTIDE SEQUENCE [LARGE SCALE GENOMIC DNA]</scope>
    <source>
        <strain evidence="12 13">249c-K6</strain>
    </source>
</reference>
<dbReference type="NCBIfam" id="TIGR01490">
    <property type="entry name" value="HAD-SF-IB-hyp1"/>
    <property type="match status" value="1"/>
</dbReference>
<dbReference type="NCBIfam" id="TIGR01488">
    <property type="entry name" value="HAD-SF-IB"/>
    <property type="match status" value="1"/>
</dbReference>
<comment type="catalytic activity">
    <reaction evidence="10">
        <text>O-phospho-L-serine + H2O = L-serine + phosphate</text>
        <dbReference type="Rhea" id="RHEA:21208"/>
        <dbReference type="ChEBI" id="CHEBI:15377"/>
        <dbReference type="ChEBI" id="CHEBI:33384"/>
        <dbReference type="ChEBI" id="CHEBI:43474"/>
        <dbReference type="ChEBI" id="CHEBI:57524"/>
        <dbReference type="EC" id="3.1.3.3"/>
    </reaction>
</comment>
<keyword evidence="13" id="KW-1185">Reference proteome</keyword>
<evidence type="ECO:0000313" key="13">
    <source>
        <dbReference type="Proteomes" id="UP000483018"/>
    </source>
</evidence>
<evidence type="ECO:0000256" key="6">
    <source>
        <dbReference type="ARBA" id="ARBA00022723"/>
    </source>
</evidence>
<comment type="pathway">
    <text evidence="2">Amino-acid biosynthesis; L-serine biosynthesis; L-serine from 3-phospho-D-glycerate: step 3/3.</text>
</comment>
<dbReference type="Gene3D" id="3.40.50.1000">
    <property type="entry name" value="HAD superfamily/HAD-like"/>
    <property type="match status" value="1"/>
</dbReference>
<dbReference type="GO" id="GO:0005737">
    <property type="term" value="C:cytoplasm"/>
    <property type="evidence" value="ECO:0007669"/>
    <property type="project" value="TreeGrafter"/>
</dbReference>
<evidence type="ECO:0000256" key="5">
    <source>
        <dbReference type="ARBA" id="ARBA00022605"/>
    </source>
</evidence>
<comment type="cofactor">
    <cofactor evidence="1">
        <name>Mg(2+)</name>
        <dbReference type="ChEBI" id="CHEBI:18420"/>
    </cofactor>
</comment>
<comment type="catalytic activity">
    <reaction evidence="11">
        <text>O-phospho-D-serine + H2O = D-serine + phosphate</text>
        <dbReference type="Rhea" id="RHEA:24873"/>
        <dbReference type="ChEBI" id="CHEBI:15377"/>
        <dbReference type="ChEBI" id="CHEBI:35247"/>
        <dbReference type="ChEBI" id="CHEBI:43474"/>
        <dbReference type="ChEBI" id="CHEBI:58680"/>
        <dbReference type="EC" id="3.1.3.3"/>
    </reaction>
</comment>